<reference evidence="9 10" key="1">
    <citation type="submission" date="2017-11" db="EMBL/GenBank/DDBJ databases">
        <title>De novo assembly and phasing of dikaryotic genomes from two isolates of Puccinia coronata f. sp. avenae, the causal agent of oat crown rust.</title>
        <authorList>
            <person name="Miller M.E."/>
            <person name="Zhang Y."/>
            <person name="Omidvar V."/>
            <person name="Sperschneider J."/>
            <person name="Schwessinger B."/>
            <person name="Raley C."/>
            <person name="Palmer J.M."/>
            <person name="Garnica D."/>
            <person name="Upadhyaya N."/>
            <person name="Rathjen J."/>
            <person name="Taylor J.M."/>
            <person name="Park R.F."/>
            <person name="Dodds P.N."/>
            <person name="Hirsch C.D."/>
            <person name="Kianian S.F."/>
            <person name="Figueroa M."/>
        </authorList>
    </citation>
    <scope>NUCLEOTIDE SEQUENCE [LARGE SCALE GENOMIC DNA]</scope>
    <source>
        <strain evidence="5">12NC29</strain>
        <strain evidence="7">12SD80</strain>
    </source>
</reference>
<dbReference type="EMBL" id="PGCI01000675">
    <property type="protein sequence ID" value="PLW22118.1"/>
    <property type="molecule type" value="Genomic_DNA"/>
</dbReference>
<sequence length="363" mass="41025">MQSTLRRSIGITGSPVRHQRLIRSPPPAGPLAGPSRSNRDAEETLEPANIRSKTSQEKPHWLIQKEALRRNFPDGWNPPKKISRPSMALLRTLHRSDPEQFSLPVLSEKFKISPEAVRRILKSKWEPDQNVEKKAEHRLQTGAARSPDGWVHHETLETDQIPLNLAHTLQSSPQHNPKHSSFPVGRPHSQRSHNGSFFRSDPNRTFSPMDANQGKYLDKGIQHSSESSPPAAADNTLGSAFQQTPDPPSPRTRRRIISKCVRLLLIQPEPVWTDELEGLRILSLFDDLCFLNSQSTAPDLLHLQLEVKLQMILDRVTSHLFRHSSVLCFRQVLPVRLANLPAGKTISNGLWSSKLQYWSALPD</sequence>
<evidence type="ECO:0000313" key="7">
    <source>
        <dbReference type="EMBL" id="PLW44364.1"/>
    </source>
</evidence>
<proteinExistence type="inferred from homology"/>
<comment type="function">
    <text evidence="1">Required for respiratory activity and maintenance and expression of the mitochondrial genome.</text>
</comment>
<evidence type="ECO:0000313" key="6">
    <source>
        <dbReference type="EMBL" id="PLW22118.1"/>
    </source>
</evidence>
<feature type="region of interest" description="Disordered" evidence="4">
    <location>
        <begin position="169"/>
        <end position="252"/>
    </location>
</feature>
<dbReference type="EMBL" id="PGCI01000058">
    <property type="protein sequence ID" value="PLW44364.1"/>
    <property type="molecule type" value="Genomic_DNA"/>
</dbReference>
<evidence type="ECO:0000256" key="1">
    <source>
        <dbReference type="ARBA" id="ARBA00003548"/>
    </source>
</evidence>
<evidence type="ECO:0000313" key="8">
    <source>
        <dbReference type="EMBL" id="PLW54532.1"/>
    </source>
</evidence>
<name>A0A2N5V2Z9_9BASI</name>
<dbReference type="PANTHER" id="PTHR13475:SF3">
    <property type="entry name" value="NEUGRIN"/>
    <property type="match status" value="1"/>
</dbReference>
<gene>
    <name evidence="8" type="ORF">PCANC_04264</name>
    <name evidence="5" type="ORF">PCANC_26946</name>
    <name evidence="7" type="ORF">PCASD_04522</name>
    <name evidence="6" type="ORF">PCASD_15129</name>
</gene>
<feature type="region of interest" description="Disordered" evidence="4">
    <location>
        <begin position="131"/>
        <end position="151"/>
    </location>
</feature>
<dbReference type="Proteomes" id="UP000235388">
    <property type="component" value="Unassembled WGS sequence"/>
</dbReference>
<keyword evidence="9" id="KW-1185">Reference proteome</keyword>
<evidence type="ECO:0000313" key="9">
    <source>
        <dbReference type="Proteomes" id="UP000235388"/>
    </source>
</evidence>
<evidence type="ECO:0000256" key="3">
    <source>
        <dbReference type="ARBA" id="ARBA00013566"/>
    </source>
</evidence>
<comment type="similarity">
    <text evidence="2">Belongs to the RRG9 family.</text>
</comment>
<evidence type="ECO:0000256" key="4">
    <source>
        <dbReference type="SAM" id="MobiDB-lite"/>
    </source>
</evidence>
<organism evidence="7 10">
    <name type="scientific">Puccinia coronata f. sp. avenae</name>
    <dbReference type="NCBI Taxonomy" id="200324"/>
    <lineage>
        <taxon>Eukaryota</taxon>
        <taxon>Fungi</taxon>
        <taxon>Dikarya</taxon>
        <taxon>Basidiomycota</taxon>
        <taxon>Pucciniomycotina</taxon>
        <taxon>Pucciniomycetes</taxon>
        <taxon>Pucciniales</taxon>
        <taxon>Pucciniaceae</taxon>
        <taxon>Puccinia</taxon>
    </lineage>
</organism>
<accession>A0A2N5V2Z9</accession>
<dbReference type="STRING" id="200324.A0A2N5V2Z9"/>
<dbReference type="InterPro" id="IPR010487">
    <property type="entry name" value="NGRN/Rrg9"/>
</dbReference>
<evidence type="ECO:0000313" key="10">
    <source>
        <dbReference type="Proteomes" id="UP000235392"/>
    </source>
</evidence>
<dbReference type="GO" id="GO:0005634">
    <property type="term" value="C:nucleus"/>
    <property type="evidence" value="ECO:0007669"/>
    <property type="project" value="TreeGrafter"/>
</dbReference>
<evidence type="ECO:0000313" key="5">
    <source>
        <dbReference type="EMBL" id="PLW10017.1"/>
    </source>
</evidence>
<dbReference type="EMBL" id="PGCJ01000044">
    <property type="protein sequence ID" value="PLW54532.1"/>
    <property type="molecule type" value="Genomic_DNA"/>
</dbReference>
<dbReference type="OrthoDB" id="5578174at2759"/>
<dbReference type="Proteomes" id="UP000235392">
    <property type="component" value="Unassembled WGS sequence"/>
</dbReference>
<comment type="caution">
    <text evidence="7">The sequence shown here is derived from an EMBL/GenBank/DDBJ whole genome shotgun (WGS) entry which is preliminary data.</text>
</comment>
<dbReference type="Pfam" id="PF06413">
    <property type="entry name" value="Neugrin"/>
    <property type="match status" value="1"/>
</dbReference>
<dbReference type="PANTHER" id="PTHR13475">
    <property type="entry name" value="NEUGRIN"/>
    <property type="match status" value="1"/>
</dbReference>
<dbReference type="EMBL" id="PGCJ01001078">
    <property type="protein sequence ID" value="PLW10017.1"/>
    <property type="molecule type" value="Genomic_DNA"/>
</dbReference>
<protein>
    <recommendedName>
        <fullName evidence="3">Required for respiratory growth protein 9, mitochondrial</fullName>
    </recommendedName>
</protein>
<dbReference type="AlphaFoldDB" id="A0A2N5V2Z9"/>
<evidence type="ECO:0000256" key="2">
    <source>
        <dbReference type="ARBA" id="ARBA00010895"/>
    </source>
</evidence>
<feature type="region of interest" description="Disordered" evidence="4">
    <location>
        <begin position="1"/>
        <end position="59"/>
    </location>
</feature>